<feature type="compositionally biased region" description="Acidic residues" evidence="1">
    <location>
        <begin position="55"/>
        <end position="70"/>
    </location>
</feature>
<evidence type="ECO:0000256" key="1">
    <source>
        <dbReference type="SAM" id="MobiDB-lite"/>
    </source>
</evidence>
<protein>
    <recommendedName>
        <fullName evidence="4">Armadillo repeat-containing protein gudu</fullName>
    </recommendedName>
</protein>
<dbReference type="PANTHER" id="PTHR46241">
    <property type="entry name" value="ARMADILLO REPEAT-CONTAINING PROTEIN 4 ARMC4"/>
    <property type="match status" value="1"/>
</dbReference>
<name>A0AAD9S2G2_9HYME</name>
<dbReference type="SMART" id="SM00185">
    <property type="entry name" value="ARM"/>
    <property type="match status" value="8"/>
</dbReference>
<evidence type="ECO:0000313" key="2">
    <source>
        <dbReference type="EMBL" id="KAK2589161.1"/>
    </source>
</evidence>
<feature type="region of interest" description="Disordered" evidence="1">
    <location>
        <begin position="52"/>
        <end position="75"/>
    </location>
</feature>
<dbReference type="InterPro" id="IPR011989">
    <property type="entry name" value="ARM-like"/>
</dbReference>
<organism evidence="2 3">
    <name type="scientific">Odynerus spinipes</name>
    <dbReference type="NCBI Taxonomy" id="1348599"/>
    <lineage>
        <taxon>Eukaryota</taxon>
        <taxon>Metazoa</taxon>
        <taxon>Ecdysozoa</taxon>
        <taxon>Arthropoda</taxon>
        <taxon>Hexapoda</taxon>
        <taxon>Insecta</taxon>
        <taxon>Pterygota</taxon>
        <taxon>Neoptera</taxon>
        <taxon>Endopterygota</taxon>
        <taxon>Hymenoptera</taxon>
        <taxon>Apocrita</taxon>
        <taxon>Aculeata</taxon>
        <taxon>Vespoidea</taxon>
        <taxon>Vespidae</taxon>
        <taxon>Eumeninae</taxon>
        <taxon>Odynerus</taxon>
    </lineage>
</organism>
<keyword evidence="3" id="KW-1185">Reference proteome</keyword>
<accession>A0AAD9S2G2</accession>
<evidence type="ECO:0000313" key="3">
    <source>
        <dbReference type="Proteomes" id="UP001258017"/>
    </source>
</evidence>
<dbReference type="AlphaFoldDB" id="A0AAD9S2G2"/>
<gene>
    <name evidence="2" type="ORF">KPH14_001979</name>
</gene>
<reference evidence="2" key="1">
    <citation type="submission" date="2021-08" db="EMBL/GenBank/DDBJ databases">
        <authorList>
            <person name="Misof B."/>
            <person name="Oliver O."/>
            <person name="Podsiadlowski L."/>
            <person name="Donath A."/>
            <person name="Peters R."/>
            <person name="Mayer C."/>
            <person name="Rust J."/>
            <person name="Gunkel S."/>
            <person name="Lesny P."/>
            <person name="Martin S."/>
            <person name="Oeyen J.P."/>
            <person name="Petersen M."/>
            <person name="Panagiotis P."/>
            <person name="Wilbrandt J."/>
            <person name="Tanja T."/>
        </authorList>
    </citation>
    <scope>NUCLEOTIDE SEQUENCE</scope>
    <source>
        <strain evidence="2">GBR_01_08_01A</strain>
        <tissue evidence="2">Thorax + abdomen</tissue>
    </source>
</reference>
<comment type="caution">
    <text evidence="2">The sequence shown here is derived from an EMBL/GenBank/DDBJ whole genome shotgun (WGS) entry which is preliminary data.</text>
</comment>
<sequence length="704" mass="78672">MPPKRRKELVAVEPSQSEFEPDILEVTEVEPPKPLVSIVTGEPFGPRIYYVREKDEDESSDDEPESEGDDDIRFLKDDTSDISSEFWIMQKLIKYMKVGNQTATTISLCLLKDYDLTNRAIQKAIEKMGGLEILVNLLETNDLKCQYGSLSVLIQIVSSSEMRRILINLGIVTSLIQLLKRPVKDIQVLAAETMAFVARVRKARKQIRIRGGIPVLLDVMDIPDNILRRSFDELNNIQKEFLAVAVGCAKVLNNIAISPKVRIHLQKHGVVLLMARFLKSHHIDLIIPIMGTVQLCADLAICRTAFEQMGIIMDIVHHMKDENMKLKENCALAIFKCGVNKVTSNIVRETGGLDPLCKLIQTEEVRTNKRLLAAVTGAIWKCATNSDNITRFNQNKLVAFLVPLLTENEEDDVLSNVVGALAECCKDPVNRDVLRTSNGLPKLIKLLSSTYEPLLENIPLVLKECAENENCMSIINDHEHKIDGVRLIWSLLKHPSDVIKRNACLALVPCIKYAKDSPDMVRAFVGGLELTVTLLSSTNTKVLSAVCAMIAEIAKDLENLGILTDHGVVQHLSNLVKTDNEELRANLTLAIAYCCEWNTNSYEFGKLNAVAPLIGYMTSKNKDVLKGVCIAMYHLSKEPMNCVTMHSCGIIKHMLRLVGSEDPEVQIAAASTIRHIRKLALTAEKFHFKQISSLEHTDYTSDNM</sequence>
<dbReference type="EMBL" id="JAIFRP010000002">
    <property type="protein sequence ID" value="KAK2589161.1"/>
    <property type="molecule type" value="Genomic_DNA"/>
</dbReference>
<dbReference type="SUPFAM" id="SSF48371">
    <property type="entry name" value="ARM repeat"/>
    <property type="match status" value="2"/>
</dbReference>
<dbReference type="Proteomes" id="UP001258017">
    <property type="component" value="Unassembled WGS sequence"/>
</dbReference>
<dbReference type="InterPro" id="IPR016024">
    <property type="entry name" value="ARM-type_fold"/>
</dbReference>
<dbReference type="Gene3D" id="1.25.10.10">
    <property type="entry name" value="Leucine-rich Repeat Variant"/>
    <property type="match status" value="4"/>
</dbReference>
<proteinExistence type="predicted"/>
<reference evidence="2" key="2">
    <citation type="journal article" date="2023" name="Commun. Biol.">
        <title>Intrasexual cuticular hydrocarbon dimorphism in a wasp sheds light on hydrocarbon biosynthesis genes in Hymenoptera.</title>
        <authorList>
            <person name="Moris V.C."/>
            <person name="Podsiadlowski L."/>
            <person name="Martin S."/>
            <person name="Oeyen J.P."/>
            <person name="Donath A."/>
            <person name="Petersen M."/>
            <person name="Wilbrandt J."/>
            <person name="Misof B."/>
            <person name="Liedtke D."/>
            <person name="Thamm M."/>
            <person name="Scheiner R."/>
            <person name="Schmitt T."/>
            <person name="Niehuis O."/>
        </authorList>
    </citation>
    <scope>NUCLEOTIDE SEQUENCE</scope>
    <source>
        <strain evidence="2">GBR_01_08_01A</strain>
    </source>
</reference>
<evidence type="ECO:0008006" key="4">
    <source>
        <dbReference type="Google" id="ProtNLM"/>
    </source>
</evidence>
<dbReference type="PANTHER" id="PTHR46241:SF1">
    <property type="entry name" value="OUTER DYNEIN ARM-DOCKING COMPLEX SUBUNIT 2"/>
    <property type="match status" value="1"/>
</dbReference>
<dbReference type="InterPro" id="IPR000225">
    <property type="entry name" value="Armadillo"/>
</dbReference>